<dbReference type="PANTHER" id="PTHR13396:SF5">
    <property type="entry name" value="NEDD4 FAMILY INTERACTING PROTEIN"/>
    <property type="match status" value="1"/>
</dbReference>
<protein>
    <submittedName>
        <fullName evidence="7">DEKNAAC103603</fullName>
    </submittedName>
</protein>
<keyword evidence="2 6" id="KW-0812">Transmembrane</keyword>
<reference evidence="7 8" key="1">
    <citation type="submission" date="2018-12" db="EMBL/GenBank/DDBJ databases">
        <authorList>
            <person name="Tiukova I."/>
            <person name="Dainat J."/>
        </authorList>
    </citation>
    <scope>NUCLEOTIDE SEQUENCE [LARGE SCALE GENOMIC DNA]</scope>
</reference>
<evidence type="ECO:0000256" key="1">
    <source>
        <dbReference type="ARBA" id="ARBA00004141"/>
    </source>
</evidence>
<dbReference type="GO" id="GO:0005783">
    <property type="term" value="C:endoplasmic reticulum"/>
    <property type="evidence" value="ECO:0007669"/>
    <property type="project" value="TreeGrafter"/>
</dbReference>
<evidence type="ECO:0000256" key="4">
    <source>
        <dbReference type="ARBA" id="ARBA00023136"/>
    </source>
</evidence>
<feature type="region of interest" description="Disordered" evidence="5">
    <location>
        <begin position="1"/>
        <end position="34"/>
    </location>
</feature>
<dbReference type="GO" id="GO:0005794">
    <property type="term" value="C:Golgi apparatus"/>
    <property type="evidence" value="ECO:0007669"/>
    <property type="project" value="TreeGrafter"/>
</dbReference>
<keyword evidence="3 6" id="KW-1133">Transmembrane helix</keyword>
<evidence type="ECO:0000313" key="7">
    <source>
        <dbReference type="EMBL" id="VEU22606.1"/>
    </source>
</evidence>
<dbReference type="GO" id="GO:0007034">
    <property type="term" value="P:vacuolar transport"/>
    <property type="evidence" value="ECO:0007669"/>
    <property type="project" value="InterPro"/>
</dbReference>
<comment type="subcellular location">
    <subcellularLocation>
        <location evidence="1">Membrane</location>
        <topology evidence="1">Multi-pass membrane protein</topology>
    </subcellularLocation>
</comment>
<dbReference type="PANTHER" id="PTHR13396">
    <property type="entry name" value="NEDD4 FAMILY INTERACTING PROTEIN 1/2"/>
    <property type="match status" value="1"/>
</dbReference>
<evidence type="ECO:0000256" key="3">
    <source>
        <dbReference type="ARBA" id="ARBA00022989"/>
    </source>
</evidence>
<organism evidence="7 8">
    <name type="scientific">Brettanomyces naardenensis</name>
    <name type="common">Yeast</name>
    <dbReference type="NCBI Taxonomy" id="13370"/>
    <lineage>
        <taxon>Eukaryota</taxon>
        <taxon>Fungi</taxon>
        <taxon>Dikarya</taxon>
        <taxon>Ascomycota</taxon>
        <taxon>Saccharomycotina</taxon>
        <taxon>Pichiomycetes</taxon>
        <taxon>Pichiales</taxon>
        <taxon>Pichiaceae</taxon>
        <taxon>Brettanomyces</taxon>
    </lineage>
</organism>
<dbReference type="EMBL" id="CAACVR010000023">
    <property type="protein sequence ID" value="VEU22606.1"/>
    <property type="molecule type" value="Genomic_DNA"/>
</dbReference>
<name>A0A448YP04_BRENA</name>
<dbReference type="GO" id="GO:0048471">
    <property type="term" value="C:perinuclear region of cytoplasm"/>
    <property type="evidence" value="ECO:0007669"/>
    <property type="project" value="TreeGrafter"/>
</dbReference>
<accession>A0A448YP04</accession>
<feature type="transmembrane region" description="Helical" evidence="6">
    <location>
        <begin position="167"/>
        <end position="188"/>
    </location>
</feature>
<keyword evidence="4 6" id="KW-0472">Membrane</keyword>
<sequence>MTTRGAQIELAAMDPANGGPNDDILGQGSESGAGSIASDIGSVNEGSSSEVSNVPHYTVTDRLRSTVRHTLSYTMNNAPLLRFIYKSNRYNRLDQSGHPVGESNDGVFSNMSAKPSVREDAEPAEELPTYEQVSEVPAPPYWESSIMAGYEDEIFVDGLPVGNFVSFFWNMTVSICFQFVGFVITYLLHTSHAAKNGSQAGLGVTLLTFGWSTLSFSEASAFRNSGSGQRFEPDQPSSVDIDDSMTLKGSLDSYESNLPSTTAAAAAAAAGKSSDSSSPFGSMLFSYGLVALGTVILVKAFYDYWMVRRKEYRLLHPPEAAPV</sequence>
<dbReference type="CDD" id="cd22212">
    <property type="entry name" value="NDFIP-like"/>
    <property type="match status" value="1"/>
</dbReference>
<dbReference type="FunCoup" id="A0A448YP04">
    <property type="interactions" value="47"/>
</dbReference>
<dbReference type="GO" id="GO:0031398">
    <property type="term" value="P:positive regulation of protein ubiquitination"/>
    <property type="evidence" value="ECO:0007669"/>
    <property type="project" value="TreeGrafter"/>
</dbReference>
<feature type="transmembrane region" description="Helical" evidence="6">
    <location>
        <begin position="284"/>
        <end position="305"/>
    </location>
</feature>
<evidence type="ECO:0000313" key="8">
    <source>
        <dbReference type="Proteomes" id="UP000290900"/>
    </source>
</evidence>
<evidence type="ECO:0000256" key="6">
    <source>
        <dbReference type="SAM" id="Phobius"/>
    </source>
</evidence>
<dbReference type="GO" id="GO:0006511">
    <property type="term" value="P:ubiquitin-dependent protein catabolic process"/>
    <property type="evidence" value="ECO:0007669"/>
    <property type="project" value="TreeGrafter"/>
</dbReference>
<proteinExistence type="predicted"/>
<dbReference type="OrthoDB" id="10003116at2759"/>
<feature type="transmembrane region" description="Helical" evidence="6">
    <location>
        <begin position="200"/>
        <end position="217"/>
    </location>
</feature>
<keyword evidence="8" id="KW-1185">Reference proteome</keyword>
<dbReference type="Pfam" id="PF10176">
    <property type="entry name" value="NEDD4_Bsd2"/>
    <property type="match status" value="1"/>
</dbReference>
<evidence type="ECO:0000256" key="5">
    <source>
        <dbReference type="SAM" id="MobiDB-lite"/>
    </source>
</evidence>
<dbReference type="AlphaFoldDB" id="A0A448YP04"/>
<dbReference type="Proteomes" id="UP000290900">
    <property type="component" value="Unassembled WGS sequence"/>
</dbReference>
<gene>
    <name evidence="7" type="ORF">BRENAR_LOCUS3337</name>
</gene>
<dbReference type="STRING" id="13370.A0A448YP04"/>
<dbReference type="GO" id="GO:0030001">
    <property type="term" value="P:metal ion transport"/>
    <property type="evidence" value="ECO:0007669"/>
    <property type="project" value="InterPro"/>
</dbReference>
<dbReference type="InterPro" id="IPR019325">
    <property type="entry name" value="NEDD4/Bsd2"/>
</dbReference>
<dbReference type="GO" id="GO:0016020">
    <property type="term" value="C:membrane"/>
    <property type="evidence" value="ECO:0007669"/>
    <property type="project" value="UniProtKB-SubCell"/>
</dbReference>
<evidence type="ECO:0000256" key="2">
    <source>
        <dbReference type="ARBA" id="ARBA00022692"/>
    </source>
</evidence>
<dbReference type="InParanoid" id="A0A448YP04"/>